<evidence type="ECO:0000259" key="9">
    <source>
        <dbReference type="PROSITE" id="PS50119"/>
    </source>
</evidence>
<dbReference type="SMART" id="SM00184">
    <property type="entry name" value="RING"/>
    <property type="match status" value="1"/>
</dbReference>
<dbReference type="InterPro" id="IPR000315">
    <property type="entry name" value="Znf_B-box"/>
</dbReference>
<proteinExistence type="predicted"/>
<dbReference type="InterPro" id="IPR017907">
    <property type="entry name" value="Znf_RING_CS"/>
</dbReference>
<dbReference type="GO" id="GO:0005737">
    <property type="term" value="C:cytoplasm"/>
    <property type="evidence" value="ECO:0007669"/>
    <property type="project" value="UniProtKB-SubCell"/>
</dbReference>
<dbReference type="OrthoDB" id="295536at2759"/>
<evidence type="ECO:0000256" key="2">
    <source>
        <dbReference type="ARBA" id="ARBA00022490"/>
    </source>
</evidence>
<dbReference type="SUPFAM" id="SSF57850">
    <property type="entry name" value="RING/U-box"/>
    <property type="match status" value="1"/>
</dbReference>
<keyword evidence="3" id="KW-0479">Metal-binding</keyword>
<dbReference type="SUPFAM" id="SSF57845">
    <property type="entry name" value="B-box zinc-binding domain"/>
    <property type="match status" value="1"/>
</dbReference>
<dbReference type="SMART" id="SM00336">
    <property type="entry name" value="BBOX"/>
    <property type="match status" value="2"/>
</dbReference>
<organism evidence="10 11">
    <name type="scientific">Tropilaelaps mercedesae</name>
    <dbReference type="NCBI Taxonomy" id="418985"/>
    <lineage>
        <taxon>Eukaryota</taxon>
        <taxon>Metazoa</taxon>
        <taxon>Ecdysozoa</taxon>
        <taxon>Arthropoda</taxon>
        <taxon>Chelicerata</taxon>
        <taxon>Arachnida</taxon>
        <taxon>Acari</taxon>
        <taxon>Parasitiformes</taxon>
        <taxon>Mesostigmata</taxon>
        <taxon>Gamasina</taxon>
        <taxon>Dermanyssoidea</taxon>
        <taxon>Laelapidae</taxon>
        <taxon>Tropilaelaps</taxon>
    </lineage>
</organism>
<dbReference type="Pfam" id="PF00643">
    <property type="entry name" value="zf-B_box"/>
    <property type="match status" value="1"/>
</dbReference>
<feature type="domain" description="RING-type" evidence="8">
    <location>
        <begin position="270"/>
        <end position="341"/>
    </location>
</feature>
<reference evidence="10 11" key="1">
    <citation type="journal article" date="2017" name="Gigascience">
        <title>Draft genome of the honey bee ectoparasitic mite, Tropilaelaps mercedesae, is shaped by the parasitic life history.</title>
        <authorList>
            <person name="Dong X."/>
            <person name="Armstrong S.D."/>
            <person name="Xia D."/>
            <person name="Makepeace B.L."/>
            <person name="Darby A.C."/>
            <person name="Kadowaki T."/>
        </authorList>
    </citation>
    <scope>NUCLEOTIDE SEQUENCE [LARGE SCALE GENOMIC DNA]</scope>
    <source>
        <strain evidence="10">Wuxi-XJTLU</strain>
    </source>
</reference>
<comment type="subcellular location">
    <subcellularLocation>
        <location evidence="1">Cytoplasm</location>
    </subcellularLocation>
</comment>
<evidence type="ECO:0000256" key="1">
    <source>
        <dbReference type="ARBA" id="ARBA00004496"/>
    </source>
</evidence>
<accession>A0A1V9X374</accession>
<name>A0A1V9X374_9ACAR</name>
<evidence type="ECO:0000259" key="8">
    <source>
        <dbReference type="PROSITE" id="PS50089"/>
    </source>
</evidence>
<evidence type="ECO:0000256" key="6">
    <source>
        <dbReference type="PROSITE-ProRule" id="PRU00024"/>
    </source>
</evidence>
<evidence type="ECO:0000256" key="3">
    <source>
        <dbReference type="ARBA" id="ARBA00022723"/>
    </source>
</evidence>
<keyword evidence="11" id="KW-1185">Reference proteome</keyword>
<dbReference type="PROSITE" id="PS00518">
    <property type="entry name" value="ZF_RING_1"/>
    <property type="match status" value="1"/>
</dbReference>
<evidence type="ECO:0000313" key="10">
    <source>
        <dbReference type="EMBL" id="OQR67841.1"/>
    </source>
</evidence>
<dbReference type="Gene3D" id="3.30.160.60">
    <property type="entry name" value="Classic Zinc Finger"/>
    <property type="match status" value="1"/>
</dbReference>
<dbReference type="PANTHER" id="PTHR24099">
    <property type="entry name" value="E3 UBIQUITIN-PROTEIN LIGASE TRIM36-RELATED"/>
    <property type="match status" value="1"/>
</dbReference>
<evidence type="ECO:0000256" key="5">
    <source>
        <dbReference type="ARBA" id="ARBA00022833"/>
    </source>
</evidence>
<dbReference type="GO" id="GO:0043005">
    <property type="term" value="C:neuron projection"/>
    <property type="evidence" value="ECO:0007669"/>
    <property type="project" value="TreeGrafter"/>
</dbReference>
<dbReference type="STRING" id="418985.A0A1V9X374"/>
<evidence type="ECO:0000313" key="11">
    <source>
        <dbReference type="Proteomes" id="UP000192247"/>
    </source>
</evidence>
<evidence type="ECO:0000256" key="7">
    <source>
        <dbReference type="SAM" id="MobiDB-lite"/>
    </source>
</evidence>
<sequence length="534" mass="59806">MAGTIYKSSCSIREKIRANGRAIRSEQHKWVRHPDSSGGGRLTDSARLSEHRRWTTEDIALETVWRGSDLAPFSRHIFPGDIPKSPRGFARPKGEVESGEGAKAKLVERTRAERQCGGPQARGVRARPTDAVERRRNTRQSRRVKTTVTGEDAGQRRRQYRLGPLRKAQTEERSTRAAAFGITDSSKYRINKHRSKAHIGHTIRVSVPPSRIVVRPKLDAGGFDAARRQRRRHERNSSKTWARPSAGNFTWKFHRLNGRQWSVMEAELKCTVCKHLFVNPVILPCFHSVCLKCAVQLQQPASNSQEDDFDQLSLVSETDSGVVCSPLPSGNSLAITCPTCHKSCLFDENGAGNLCKNRALANIIDRYSESRKLHIECQMCEPGTESSGGNAQAAWFCEQCEVFYCEPCLGAFHPQRGPLAAHQLITAIQGRSQQRAKFKISAVKEMNCLEHEDNPFSMFCLMCKIPLCVMCLHDGRHATHDVQALGQMCRLQKIERVAVSRYGRTDRSDVVICHMINDAPRSSEQSAERLSGGP</sequence>
<dbReference type="Proteomes" id="UP000192247">
    <property type="component" value="Unassembled WGS sequence"/>
</dbReference>
<dbReference type="CDD" id="cd19764">
    <property type="entry name" value="Bbox2_TRIM9-like"/>
    <property type="match status" value="1"/>
</dbReference>
<dbReference type="PANTHER" id="PTHR24099:SF15">
    <property type="entry name" value="E3 UBIQUITIN-PROTEIN LIGASE TRIM9"/>
    <property type="match status" value="1"/>
</dbReference>
<evidence type="ECO:0000256" key="4">
    <source>
        <dbReference type="ARBA" id="ARBA00022771"/>
    </source>
</evidence>
<keyword evidence="5" id="KW-0862">Zinc</keyword>
<dbReference type="Gene3D" id="4.10.830.40">
    <property type="match status" value="1"/>
</dbReference>
<comment type="caution">
    <text evidence="10">The sequence shown here is derived from an EMBL/GenBank/DDBJ whole genome shotgun (WGS) entry which is preliminary data.</text>
</comment>
<dbReference type="AlphaFoldDB" id="A0A1V9X374"/>
<dbReference type="GO" id="GO:0007411">
    <property type="term" value="P:axon guidance"/>
    <property type="evidence" value="ECO:0007669"/>
    <property type="project" value="TreeGrafter"/>
</dbReference>
<keyword evidence="2" id="KW-0963">Cytoplasm</keyword>
<feature type="compositionally biased region" description="Basic residues" evidence="7">
    <location>
        <begin position="136"/>
        <end position="145"/>
    </location>
</feature>
<dbReference type="InterPro" id="IPR050617">
    <property type="entry name" value="E3_ligase_FN3/SPRY"/>
</dbReference>
<dbReference type="Gene3D" id="3.30.40.10">
    <property type="entry name" value="Zinc/RING finger domain, C3HC4 (zinc finger)"/>
    <property type="match status" value="1"/>
</dbReference>
<dbReference type="Pfam" id="PF22586">
    <property type="entry name" value="ANCHR-like_BBOX"/>
    <property type="match status" value="1"/>
</dbReference>
<keyword evidence="4 6" id="KW-0863">Zinc-finger</keyword>
<dbReference type="EMBL" id="MNPL01027157">
    <property type="protein sequence ID" value="OQR67841.1"/>
    <property type="molecule type" value="Genomic_DNA"/>
</dbReference>
<dbReference type="InterPro" id="IPR001841">
    <property type="entry name" value="Znf_RING"/>
</dbReference>
<dbReference type="InParanoid" id="A0A1V9X374"/>
<dbReference type="InterPro" id="IPR013083">
    <property type="entry name" value="Znf_RING/FYVE/PHD"/>
</dbReference>
<gene>
    <name evidence="10" type="ORF">BIW11_04684</name>
</gene>
<dbReference type="PROSITE" id="PS50089">
    <property type="entry name" value="ZF_RING_2"/>
    <property type="match status" value="1"/>
</dbReference>
<dbReference type="PROSITE" id="PS50119">
    <property type="entry name" value="ZF_BBOX"/>
    <property type="match status" value="1"/>
</dbReference>
<dbReference type="GO" id="GO:0008270">
    <property type="term" value="F:zinc ion binding"/>
    <property type="evidence" value="ECO:0007669"/>
    <property type="project" value="UniProtKB-KW"/>
</dbReference>
<feature type="region of interest" description="Disordered" evidence="7">
    <location>
        <begin position="111"/>
        <end position="153"/>
    </location>
</feature>
<feature type="domain" description="B box-type" evidence="9">
    <location>
        <begin position="443"/>
        <end position="485"/>
    </location>
</feature>
<protein>
    <submittedName>
        <fullName evidence="10">E3 ubiquitin-protein ligase TRIM9-like</fullName>
    </submittedName>
</protein>